<dbReference type="InterPro" id="IPR036034">
    <property type="entry name" value="PDZ_sf"/>
</dbReference>
<feature type="domain" description="DEP" evidence="2">
    <location>
        <begin position="155"/>
        <end position="192"/>
    </location>
</feature>
<reference evidence="4" key="1">
    <citation type="submission" date="2025-08" db="UniProtKB">
        <authorList>
            <consortium name="RefSeq"/>
        </authorList>
    </citation>
    <scope>IDENTIFICATION</scope>
    <source>
        <tissue evidence="4">Testes</tissue>
    </source>
</reference>
<dbReference type="RefSeq" id="XP_006819350.1">
    <property type="nucleotide sequence ID" value="XM_006819287.1"/>
</dbReference>
<dbReference type="SMART" id="SM00049">
    <property type="entry name" value="DEP"/>
    <property type="match status" value="2"/>
</dbReference>
<dbReference type="InterPro" id="IPR036388">
    <property type="entry name" value="WH-like_DNA-bd_sf"/>
</dbReference>
<organism evidence="3 4">
    <name type="scientific">Saccoglossus kowalevskii</name>
    <name type="common">Acorn worm</name>
    <dbReference type="NCBI Taxonomy" id="10224"/>
    <lineage>
        <taxon>Eukaryota</taxon>
        <taxon>Metazoa</taxon>
        <taxon>Hemichordata</taxon>
        <taxon>Enteropneusta</taxon>
        <taxon>Harrimaniidae</taxon>
        <taxon>Saccoglossus</taxon>
    </lineage>
</organism>
<dbReference type="SUPFAM" id="SSF46785">
    <property type="entry name" value="Winged helix' DNA-binding domain"/>
    <property type="match status" value="2"/>
</dbReference>
<dbReference type="Proteomes" id="UP000694865">
    <property type="component" value="Unplaced"/>
</dbReference>
<feature type="region of interest" description="Disordered" evidence="1">
    <location>
        <begin position="237"/>
        <end position="265"/>
    </location>
</feature>
<name>A0ABM0MH59_SACKO</name>
<evidence type="ECO:0000259" key="2">
    <source>
        <dbReference type="PROSITE" id="PS50186"/>
    </source>
</evidence>
<dbReference type="PANTHER" id="PTHR22829">
    <property type="entry name" value="DEP DOMAIN PROTEIN"/>
    <property type="match status" value="1"/>
</dbReference>
<dbReference type="InterPro" id="IPR036390">
    <property type="entry name" value="WH_DNA-bd_sf"/>
</dbReference>
<evidence type="ECO:0000256" key="1">
    <source>
        <dbReference type="SAM" id="MobiDB-lite"/>
    </source>
</evidence>
<evidence type="ECO:0000313" key="4">
    <source>
        <dbReference type="RefSeq" id="XP_006819350.1"/>
    </source>
</evidence>
<dbReference type="InterPro" id="IPR051832">
    <property type="entry name" value="mTOR-Rac_regulators"/>
</dbReference>
<proteinExistence type="predicted"/>
<dbReference type="InterPro" id="IPR000591">
    <property type="entry name" value="DEP_dom"/>
</dbReference>
<dbReference type="Gene3D" id="2.30.42.10">
    <property type="match status" value="1"/>
</dbReference>
<dbReference type="PROSITE" id="PS50186">
    <property type="entry name" value="DEP"/>
    <property type="match status" value="2"/>
</dbReference>
<feature type="compositionally biased region" description="Low complexity" evidence="1">
    <location>
        <begin position="255"/>
        <end position="265"/>
    </location>
</feature>
<dbReference type="Gene3D" id="1.10.10.10">
    <property type="entry name" value="Winged helix-like DNA-binding domain superfamily/Winged helix DNA-binding domain"/>
    <property type="match status" value="2"/>
</dbReference>
<sequence length="398" mass="45617">MDRPTGQERKRSDSSGPNNSYIYIIGEQLRERLHNCNPPLIQNRRHRLKSYKSCFIGKDVIDWLLRHKEAPDRETAVKLIRVLQQFYVIRHVTDAHLFKDEYLFYRFRKDDNTFPKTRDTSIYLRGDKLLHRLLKSGSIHPIIGDRENNGKKYLKCFIAKDVIDLLVKEREVKSRQQALLLCNELLEHGLIRCESQLSLPKDLHMRRHSSPMPLHYHDNNLNLEDVFMENVKLGTSYGSTESDDDSLKRLSYEDSTSGSPKSPSSLLGLPGILDIVAPDGKYGRKDLRIRSDDVGFGFVVRGTSPIYVHTVDPAGPAAAAGLKPNVRWSEADVDARSIIHLKKIRPTGTHLHAKLSVPIKDNSSRLVHTVMEVHFWVIWFISYSLLVGNRITMFTVSS</sequence>
<evidence type="ECO:0000313" key="3">
    <source>
        <dbReference type="Proteomes" id="UP000694865"/>
    </source>
</evidence>
<dbReference type="GeneID" id="100374782"/>
<dbReference type="SUPFAM" id="SSF50156">
    <property type="entry name" value="PDZ domain-like"/>
    <property type="match status" value="1"/>
</dbReference>
<protein>
    <submittedName>
        <fullName evidence="4">DEP domain-containing mTOR-interacting protein-like</fullName>
    </submittedName>
</protein>
<accession>A0ABM0MH59</accession>
<keyword evidence="3" id="KW-1185">Reference proteome</keyword>
<dbReference type="Pfam" id="PF00610">
    <property type="entry name" value="DEP"/>
    <property type="match status" value="2"/>
</dbReference>
<gene>
    <name evidence="4" type="primary">LOC100374782</name>
</gene>
<dbReference type="PANTHER" id="PTHR22829:SF16">
    <property type="entry name" value="PH DOMAIN-CONTAINING PROTEIN"/>
    <property type="match status" value="1"/>
</dbReference>
<feature type="domain" description="DEP" evidence="2">
    <location>
        <begin position="41"/>
        <end position="109"/>
    </location>
</feature>